<accession>A0ABT3G4C1</accession>
<evidence type="ECO:0000313" key="2">
    <source>
        <dbReference type="Proteomes" id="UP001165653"/>
    </source>
</evidence>
<reference evidence="1" key="1">
    <citation type="submission" date="2022-10" db="EMBL/GenBank/DDBJ databases">
        <title>Luteolibacter sp. GHJ8, whole genome shotgun sequencing project.</title>
        <authorList>
            <person name="Zhao G."/>
            <person name="Shen L."/>
        </authorList>
    </citation>
    <scope>NUCLEOTIDE SEQUENCE</scope>
    <source>
        <strain evidence="1">GHJ8</strain>
    </source>
</reference>
<organism evidence="1 2">
    <name type="scientific">Luteolibacter rhizosphaerae</name>
    <dbReference type="NCBI Taxonomy" id="2989719"/>
    <lineage>
        <taxon>Bacteria</taxon>
        <taxon>Pseudomonadati</taxon>
        <taxon>Verrucomicrobiota</taxon>
        <taxon>Verrucomicrobiia</taxon>
        <taxon>Verrucomicrobiales</taxon>
        <taxon>Verrucomicrobiaceae</taxon>
        <taxon>Luteolibacter</taxon>
    </lineage>
</organism>
<dbReference type="EMBL" id="JAPDDR010000006">
    <property type="protein sequence ID" value="MCW1914394.1"/>
    <property type="molecule type" value="Genomic_DNA"/>
</dbReference>
<dbReference type="Proteomes" id="UP001165653">
    <property type="component" value="Unassembled WGS sequence"/>
</dbReference>
<comment type="caution">
    <text evidence="1">The sequence shown here is derived from an EMBL/GenBank/DDBJ whole genome shotgun (WGS) entry which is preliminary data.</text>
</comment>
<gene>
    <name evidence="1" type="ORF">OJ996_12470</name>
</gene>
<evidence type="ECO:0000313" key="1">
    <source>
        <dbReference type="EMBL" id="MCW1914394.1"/>
    </source>
</evidence>
<protein>
    <submittedName>
        <fullName evidence="1">Uncharacterized protein</fullName>
    </submittedName>
</protein>
<proteinExistence type="predicted"/>
<name>A0ABT3G4C1_9BACT</name>
<sequence>MDLLDFGSSNASQNRDFVTAAVGFRSRLADDIDAGLAYEIPLKDKGDGIMEDRVTLIWFGHSKRAQGSKR</sequence>
<dbReference type="RefSeq" id="WP_264513922.1">
    <property type="nucleotide sequence ID" value="NZ_JAPDDR010000006.1"/>
</dbReference>
<keyword evidence="2" id="KW-1185">Reference proteome</keyword>